<keyword evidence="5" id="KW-1185">Reference proteome</keyword>
<proteinExistence type="inferred from homology"/>
<feature type="non-terminal residue" evidence="4">
    <location>
        <position position="211"/>
    </location>
</feature>
<dbReference type="GO" id="GO:0009082">
    <property type="term" value="P:branched-chain amino acid biosynthetic process"/>
    <property type="evidence" value="ECO:0007669"/>
    <property type="project" value="TreeGrafter"/>
</dbReference>
<dbReference type="EMBL" id="CAJNJA010018483">
    <property type="protein sequence ID" value="CAE7424201.1"/>
    <property type="molecule type" value="Genomic_DNA"/>
</dbReference>
<evidence type="ECO:0000313" key="5">
    <source>
        <dbReference type="Proteomes" id="UP000601435"/>
    </source>
</evidence>
<evidence type="ECO:0000256" key="1">
    <source>
        <dbReference type="ARBA" id="ARBA00006486"/>
    </source>
</evidence>
<dbReference type="InterPro" id="IPR000581">
    <property type="entry name" value="ILV_EDD_N"/>
</dbReference>
<comment type="similarity">
    <text evidence="1">Belongs to the IlvD/Edd family.</text>
</comment>
<evidence type="ECO:0000256" key="2">
    <source>
        <dbReference type="ARBA" id="ARBA00023239"/>
    </source>
</evidence>
<feature type="non-terminal residue" evidence="4">
    <location>
        <position position="1"/>
    </location>
</feature>
<protein>
    <submittedName>
        <fullName evidence="4">IlvD protein</fullName>
    </submittedName>
</protein>
<dbReference type="InterPro" id="IPR050165">
    <property type="entry name" value="DHAD_IlvD/Edd"/>
</dbReference>
<evidence type="ECO:0000313" key="4">
    <source>
        <dbReference type="EMBL" id="CAE7424201.1"/>
    </source>
</evidence>
<sequence length="211" mass="21555">CTSCGNAHSEAGGNAGGNARGSACVYTTAGRRQPAASKVHALPLHGRQWPGCASGPCVGQRHQVGATALRWSTCSGCASAASGPSSGANIWLQPLGCVDDLSAAAFANSIGLLWHSDSGAATHCNPARGACVAADKHPVEKLGGKAHFCFTPVISDGQSQGCKAMRYSLISREVITDCIELMHEGYHADAIITLAGCDKSVPASVMPLARK</sequence>
<accession>A0A812R8D3</accession>
<dbReference type="Proteomes" id="UP000601435">
    <property type="component" value="Unassembled WGS sequence"/>
</dbReference>
<gene>
    <name evidence="4" type="primary">ilvD</name>
    <name evidence="4" type="ORF">SNEC2469_LOCUS11636</name>
</gene>
<comment type="caution">
    <text evidence="4">The sequence shown here is derived from an EMBL/GenBank/DDBJ whole genome shotgun (WGS) entry which is preliminary data.</text>
</comment>
<dbReference type="PANTHER" id="PTHR21000">
    <property type="entry name" value="DIHYDROXY-ACID DEHYDRATASE DAD"/>
    <property type="match status" value="1"/>
</dbReference>
<name>A0A812R8D3_9DINO</name>
<organism evidence="4 5">
    <name type="scientific">Symbiodinium necroappetens</name>
    <dbReference type="NCBI Taxonomy" id="1628268"/>
    <lineage>
        <taxon>Eukaryota</taxon>
        <taxon>Sar</taxon>
        <taxon>Alveolata</taxon>
        <taxon>Dinophyceae</taxon>
        <taxon>Suessiales</taxon>
        <taxon>Symbiodiniaceae</taxon>
        <taxon>Symbiodinium</taxon>
    </lineage>
</organism>
<dbReference type="PANTHER" id="PTHR21000:SF5">
    <property type="entry name" value="DIHYDROXY-ACID DEHYDRATASE, MITOCHONDRIAL"/>
    <property type="match status" value="1"/>
</dbReference>
<feature type="domain" description="Dihydroxy-acid/6-phosphogluconate dehydratase N-terminal" evidence="3">
    <location>
        <begin position="123"/>
        <end position="210"/>
    </location>
</feature>
<dbReference type="SUPFAM" id="SSF143975">
    <property type="entry name" value="IlvD/EDD N-terminal domain-like"/>
    <property type="match status" value="1"/>
</dbReference>
<dbReference type="OrthoDB" id="1294at2759"/>
<dbReference type="Pfam" id="PF00920">
    <property type="entry name" value="ILVD_EDD_N"/>
    <property type="match status" value="1"/>
</dbReference>
<keyword evidence="2" id="KW-0456">Lyase</keyword>
<dbReference type="AlphaFoldDB" id="A0A812R8D3"/>
<dbReference type="InterPro" id="IPR037237">
    <property type="entry name" value="IlvD/EDD_N"/>
</dbReference>
<evidence type="ECO:0000259" key="3">
    <source>
        <dbReference type="Pfam" id="PF00920"/>
    </source>
</evidence>
<reference evidence="4" key="1">
    <citation type="submission" date="2021-02" db="EMBL/GenBank/DDBJ databases">
        <authorList>
            <person name="Dougan E. K."/>
            <person name="Rhodes N."/>
            <person name="Thang M."/>
            <person name="Chan C."/>
        </authorList>
    </citation>
    <scope>NUCLEOTIDE SEQUENCE</scope>
</reference>
<dbReference type="GO" id="GO:0004160">
    <property type="term" value="F:dihydroxy-acid dehydratase activity"/>
    <property type="evidence" value="ECO:0007669"/>
    <property type="project" value="TreeGrafter"/>
</dbReference>